<evidence type="ECO:0000313" key="3">
    <source>
        <dbReference type="EMBL" id="KAK4263752.1"/>
    </source>
</evidence>
<dbReference type="Proteomes" id="UP001293593">
    <property type="component" value="Unassembled WGS sequence"/>
</dbReference>
<evidence type="ECO:0000256" key="1">
    <source>
        <dbReference type="ARBA" id="ARBA00022837"/>
    </source>
</evidence>
<comment type="caution">
    <text evidence="3">The sequence shown here is derived from an EMBL/GenBank/DDBJ whole genome shotgun (WGS) entry which is preliminary data.</text>
</comment>
<dbReference type="AlphaFoldDB" id="A0AAE1MDW2"/>
<dbReference type="Pfam" id="PF13499">
    <property type="entry name" value="EF-hand_7"/>
    <property type="match status" value="1"/>
</dbReference>
<dbReference type="SUPFAM" id="SSF47473">
    <property type="entry name" value="EF-hand"/>
    <property type="match status" value="1"/>
</dbReference>
<dbReference type="PROSITE" id="PS00018">
    <property type="entry name" value="EF_HAND_1"/>
    <property type="match status" value="2"/>
</dbReference>
<feature type="domain" description="EF-hand" evidence="2">
    <location>
        <begin position="28"/>
        <end position="63"/>
    </location>
</feature>
<dbReference type="InterPro" id="IPR002048">
    <property type="entry name" value="EF_hand_dom"/>
</dbReference>
<accession>A0AAE1MDW2</accession>
<dbReference type="EMBL" id="JAWXYG010000009">
    <property type="protein sequence ID" value="KAK4263752.1"/>
    <property type="molecule type" value="Genomic_DNA"/>
</dbReference>
<organism evidence="3 4">
    <name type="scientific">Acacia crassicarpa</name>
    <name type="common">northern wattle</name>
    <dbReference type="NCBI Taxonomy" id="499986"/>
    <lineage>
        <taxon>Eukaryota</taxon>
        <taxon>Viridiplantae</taxon>
        <taxon>Streptophyta</taxon>
        <taxon>Embryophyta</taxon>
        <taxon>Tracheophyta</taxon>
        <taxon>Spermatophyta</taxon>
        <taxon>Magnoliopsida</taxon>
        <taxon>eudicotyledons</taxon>
        <taxon>Gunneridae</taxon>
        <taxon>Pentapetalae</taxon>
        <taxon>rosids</taxon>
        <taxon>fabids</taxon>
        <taxon>Fabales</taxon>
        <taxon>Fabaceae</taxon>
        <taxon>Caesalpinioideae</taxon>
        <taxon>mimosoid clade</taxon>
        <taxon>Acacieae</taxon>
        <taxon>Acacia</taxon>
    </lineage>
</organism>
<evidence type="ECO:0000313" key="4">
    <source>
        <dbReference type="Proteomes" id="UP001293593"/>
    </source>
</evidence>
<dbReference type="GO" id="GO:0005509">
    <property type="term" value="F:calcium ion binding"/>
    <property type="evidence" value="ECO:0007669"/>
    <property type="project" value="InterPro"/>
</dbReference>
<proteinExistence type="predicted"/>
<evidence type="ECO:0000259" key="2">
    <source>
        <dbReference type="PROSITE" id="PS50222"/>
    </source>
</evidence>
<dbReference type="Gene3D" id="1.10.238.10">
    <property type="entry name" value="EF-hand"/>
    <property type="match status" value="2"/>
</dbReference>
<gene>
    <name evidence="3" type="ORF">QN277_029127</name>
</gene>
<dbReference type="Pfam" id="PF13202">
    <property type="entry name" value="EF-hand_5"/>
    <property type="match status" value="1"/>
</dbReference>
<sequence>MEAGDVDKDGHLDYGEFVAISIHFKKMGNDERLRKAFQFFDKNNSGYIEIEELHEALADEVDTNNEVLNAIMHDVDTSGGERGG</sequence>
<protein>
    <recommendedName>
        <fullName evidence="2">EF-hand domain-containing protein</fullName>
    </recommendedName>
</protein>
<dbReference type="InterPro" id="IPR018247">
    <property type="entry name" value="EF_Hand_1_Ca_BS"/>
</dbReference>
<keyword evidence="1" id="KW-0106">Calcium</keyword>
<reference evidence="3" key="1">
    <citation type="submission" date="2023-10" db="EMBL/GenBank/DDBJ databases">
        <title>Chromosome-level genome of the transformable northern wattle, Acacia crassicarpa.</title>
        <authorList>
            <person name="Massaro I."/>
            <person name="Sinha N.R."/>
            <person name="Poethig S."/>
            <person name="Leichty A.R."/>
        </authorList>
    </citation>
    <scope>NUCLEOTIDE SEQUENCE</scope>
    <source>
        <strain evidence="3">Acra3RX</strain>
        <tissue evidence="3">Leaf</tissue>
    </source>
</reference>
<keyword evidence="4" id="KW-1185">Reference proteome</keyword>
<dbReference type="SMART" id="SM00054">
    <property type="entry name" value="EFh"/>
    <property type="match status" value="2"/>
</dbReference>
<dbReference type="PROSITE" id="PS50222">
    <property type="entry name" value="EF_HAND_2"/>
    <property type="match status" value="1"/>
</dbReference>
<name>A0AAE1MDW2_9FABA</name>
<dbReference type="InterPro" id="IPR011992">
    <property type="entry name" value="EF-hand-dom_pair"/>
</dbReference>